<feature type="domain" description="Integral membrane bound transporter" evidence="8">
    <location>
        <begin position="401"/>
        <end position="526"/>
    </location>
</feature>
<keyword evidence="10" id="KW-1185">Reference proteome</keyword>
<feature type="transmembrane region" description="Helical" evidence="7">
    <location>
        <begin position="413"/>
        <end position="430"/>
    </location>
</feature>
<feature type="transmembrane region" description="Helical" evidence="7">
    <location>
        <begin position="123"/>
        <end position="144"/>
    </location>
</feature>
<evidence type="ECO:0000256" key="1">
    <source>
        <dbReference type="ARBA" id="ARBA00004651"/>
    </source>
</evidence>
<evidence type="ECO:0000256" key="6">
    <source>
        <dbReference type="ARBA" id="ARBA00043993"/>
    </source>
</evidence>
<feature type="transmembrane region" description="Helical" evidence="7">
    <location>
        <begin position="512"/>
        <end position="532"/>
    </location>
</feature>
<accession>A0ABP5SVL5</accession>
<feature type="transmembrane region" description="Helical" evidence="7">
    <location>
        <begin position="437"/>
        <end position="455"/>
    </location>
</feature>
<evidence type="ECO:0000259" key="8">
    <source>
        <dbReference type="Pfam" id="PF13515"/>
    </source>
</evidence>
<comment type="caution">
    <text evidence="9">The sequence shown here is derived from an EMBL/GenBank/DDBJ whole genome shotgun (WGS) entry which is preliminary data.</text>
</comment>
<keyword evidence="4 7" id="KW-1133">Transmembrane helix</keyword>
<reference evidence="10" key="1">
    <citation type="journal article" date="2019" name="Int. J. Syst. Evol. Microbiol.">
        <title>The Global Catalogue of Microorganisms (GCM) 10K type strain sequencing project: providing services to taxonomists for standard genome sequencing and annotation.</title>
        <authorList>
            <consortium name="The Broad Institute Genomics Platform"/>
            <consortium name="The Broad Institute Genome Sequencing Center for Infectious Disease"/>
            <person name="Wu L."/>
            <person name="Ma J."/>
        </authorList>
    </citation>
    <scope>NUCLEOTIDE SEQUENCE [LARGE SCALE GENOMIC DNA]</scope>
    <source>
        <strain evidence="10">JCM 3272</strain>
    </source>
</reference>
<name>A0ABP5SVL5_9ACTN</name>
<evidence type="ECO:0000256" key="7">
    <source>
        <dbReference type="SAM" id="Phobius"/>
    </source>
</evidence>
<evidence type="ECO:0000313" key="10">
    <source>
        <dbReference type="Proteomes" id="UP001501444"/>
    </source>
</evidence>
<feature type="transmembrane region" description="Helical" evidence="7">
    <location>
        <begin position="387"/>
        <end position="407"/>
    </location>
</feature>
<protein>
    <submittedName>
        <fullName evidence="9">FUSC family protein</fullName>
    </submittedName>
</protein>
<dbReference type="PANTHER" id="PTHR30509">
    <property type="entry name" value="P-HYDROXYBENZOIC ACID EFFLUX PUMP SUBUNIT-RELATED"/>
    <property type="match status" value="1"/>
</dbReference>
<dbReference type="InterPro" id="IPR049453">
    <property type="entry name" value="Memb_transporter_dom"/>
</dbReference>
<evidence type="ECO:0000313" key="9">
    <source>
        <dbReference type="EMBL" id="GAA2339773.1"/>
    </source>
</evidence>
<keyword evidence="5 7" id="KW-0472">Membrane</keyword>
<dbReference type="Pfam" id="PF13515">
    <property type="entry name" value="FUSC_2"/>
    <property type="match status" value="1"/>
</dbReference>
<dbReference type="RefSeq" id="WP_344612216.1">
    <property type="nucleotide sequence ID" value="NZ_BAAARV010000019.1"/>
</dbReference>
<dbReference type="Proteomes" id="UP001501444">
    <property type="component" value="Unassembled WGS sequence"/>
</dbReference>
<feature type="transmembrane region" description="Helical" evidence="7">
    <location>
        <begin position="150"/>
        <end position="173"/>
    </location>
</feature>
<feature type="transmembrane region" description="Helical" evidence="7">
    <location>
        <begin position="484"/>
        <end position="500"/>
    </location>
</feature>
<comment type="subcellular location">
    <subcellularLocation>
        <location evidence="1">Cell membrane</location>
        <topology evidence="1">Multi-pass membrane protein</topology>
    </subcellularLocation>
</comment>
<feature type="transmembrane region" description="Helical" evidence="7">
    <location>
        <begin position="45"/>
        <end position="68"/>
    </location>
</feature>
<gene>
    <name evidence="9" type="ORF">GCM10010170_022160</name>
</gene>
<dbReference type="PANTHER" id="PTHR30509:SF9">
    <property type="entry name" value="MULTIDRUG RESISTANCE PROTEIN MDTO"/>
    <property type="match status" value="1"/>
</dbReference>
<comment type="similarity">
    <text evidence="6">Belongs to the YccS/YhfK family.</text>
</comment>
<feature type="transmembrane region" description="Helical" evidence="7">
    <location>
        <begin position="461"/>
        <end position="479"/>
    </location>
</feature>
<organism evidence="9 10">
    <name type="scientific">Dactylosporangium salmoneum</name>
    <dbReference type="NCBI Taxonomy" id="53361"/>
    <lineage>
        <taxon>Bacteria</taxon>
        <taxon>Bacillati</taxon>
        <taxon>Actinomycetota</taxon>
        <taxon>Actinomycetes</taxon>
        <taxon>Micromonosporales</taxon>
        <taxon>Micromonosporaceae</taxon>
        <taxon>Dactylosporangium</taxon>
    </lineage>
</organism>
<sequence>MNPLIDRLRAYDPGGIRVRLAAQVVVTMTAAMAAEWLLVQARHDPVPVVALMLGAVVALCGVFAAPMFDTPRQQALNLALIPIPALGGIALGLALAPHQFWGFGAVIVVLTAGAYLRRFGPRGFFGGVFAFNGTFFGLFLYGVITLGSLGWVTVEVVLAVAVTVALQLTAFRIRNDRTLARLRRSFGARSRAVAAVALALTEAPAPRRRARLVRLLRRRTLAFNEAALMADAYLERPGALPAGASPGIVHQRLFDLELAVTNLARFAVTLADADLPPKLRELVREGLAAVGELDADRADAAGRLVLQELPDGPARIVAHRFGGCLRAVAEALYGLRGGLGRDEPEVEFVAAAELAGGFLPGSAGVSQTASEEPQIARRIGRSGLPPNVRIAGQMAVAATAALVLGYTVDHRRWYWAVVAAFVTFMGAHNAGEQLRKGSLRVIGTVAGVLIGALLAHAIGPHVYAALAVILAALFLGLYLMRSSYAWFVIAITIAVSQLYVELGEYSEDLLLLRLGETALGAAVALLTVLVVMPLRTGRVVRVATREYLTTLDGVVAATQQQLLGTGSDLRAAVRRLDAAYQALMATLSVLGVPLLPAPSARILFSNSLSASRNYARNLLTDAAGSVTLDAAQAEALGLAAGTLRASIEELITRLRGQEPGPYVRSASRFATLGAGLHLPETAPPVLALRDLQLIDGSLAVIAEQLGLTVAALDQAHT</sequence>
<evidence type="ECO:0000256" key="4">
    <source>
        <dbReference type="ARBA" id="ARBA00022989"/>
    </source>
</evidence>
<dbReference type="EMBL" id="BAAARV010000019">
    <property type="protein sequence ID" value="GAA2339773.1"/>
    <property type="molecule type" value="Genomic_DNA"/>
</dbReference>
<proteinExistence type="inferred from homology"/>
<feature type="transmembrane region" description="Helical" evidence="7">
    <location>
        <begin position="20"/>
        <end position="39"/>
    </location>
</feature>
<evidence type="ECO:0000256" key="2">
    <source>
        <dbReference type="ARBA" id="ARBA00022475"/>
    </source>
</evidence>
<keyword evidence="3 7" id="KW-0812">Transmembrane</keyword>
<keyword evidence="2" id="KW-1003">Cell membrane</keyword>
<evidence type="ECO:0000256" key="5">
    <source>
        <dbReference type="ARBA" id="ARBA00023136"/>
    </source>
</evidence>
<evidence type="ECO:0000256" key="3">
    <source>
        <dbReference type="ARBA" id="ARBA00022692"/>
    </source>
</evidence>